<keyword evidence="1" id="KW-0472">Membrane</keyword>
<feature type="transmembrane region" description="Helical" evidence="1">
    <location>
        <begin position="335"/>
        <end position="355"/>
    </location>
</feature>
<dbReference type="InterPro" id="IPR005625">
    <property type="entry name" value="PepSY-ass_TM"/>
</dbReference>
<keyword evidence="4" id="KW-1185">Reference proteome</keyword>
<proteinExistence type="predicted"/>
<feature type="domain" description="PepSY" evidence="2">
    <location>
        <begin position="59"/>
        <end position="116"/>
    </location>
</feature>
<feature type="transmembrane region" description="Helical" evidence="1">
    <location>
        <begin position="12"/>
        <end position="37"/>
    </location>
</feature>
<dbReference type="KEGG" id="csg:Cylst_1515"/>
<dbReference type="PANTHER" id="PTHR34219">
    <property type="entry name" value="IRON-REGULATED INNER MEMBRANE PROTEIN-RELATED"/>
    <property type="match status" value="1"/>
</dbReference>
<evidence type="ECO:0000313" key="3">
    <source>
        <dbReference type="EMBL" id="AFZ23799.1"/>
    </source>
</evidence>
<dbReference type="InterPro" id="IPR025711">
    <property type="entry name" value="PepSY"/>
</dbReference>
<reference evidence="3 4" key="1">
    <citation type="submission" date="2012-06" db="EMBL/GenBank/DDBJ databases">
        <title>Finished chromosome of genome of Cylindrospermum stagnale PCC 7417.</title>
        <authorList>
            <consortium name="US DOE Joint Genome Institute"/>
            <person name="Gugger M."/>
            <person name="Coursin T."/>
            <person name="Rippka R."/>
            <person name="Tandeau De Marsac N."/>
            <person name="Huntemann M."/>
            <person name="Wei C.-L."/>
            <person name="Han J."/>
            <person name="Detter J.C."/>
            <person name="Han C."/>
            <person name="Tapia R."/>
            <person name="Chen A."/>
            <person name="Kyrpides N."/>
            <person name="Mavromatis K."/>
            <person name="Markowitz V."/>
            <person name="Szeto E."/>
            <person name="Ivanova N."/>
            <person name="Pagani I."/>
            <person name="Pati A."/>
            <person name="Goodwin L."/>
            <person name="Nordberg H.P."/>
            <person name="Cantor M.N."/>
            <person name="Hua S.X."/>
            <person name="Woyke T."/>
            <person name="Kerfeld C.A."/>
        </authorList>
    </citation>
    <scope>NUCLEOTIDE SEQUENCE [LARGE SCALE GENOMIC DNA]</scope>
    <source>
        <strain evidence="3 4">PCC 7417</strain>
    </source>
</reference>
<name>K9WVF6_9NOST</name>
<keyword evidence="1" id="KW-0812">Transmembrane</keyword>
<accession>K9WVF6</accession>
<sequence length="379" mass="42368">MVILKLRKLALVLHRYAGIIAGILLVTISLTGSLLVFSGEIEHFFQPQLLTVVPQEQVISAQQISDVAKIAYPNFKTHRLIVPEYPNWVYEVMMQSPKAESINVYINQYTGEVTGSRPWKQSLGGFLIDLHVHLLSGDIGGQVVGVCGVILLLMGVTGLILWNGWHNLKQGLRLRWNAPGKLVNYDLHKLGGMVSVTLLSLLAFTGTAMVFWTPVEAAMHSLTQTPLPPPAPVSKVVAGVPPMGIDDLLQKAQATFPAAKFYKIFPAKEPEDAFSVWMHLSDENEFNKTPWLYFDQYTGELLQIKSFNKAPFASQFMEAMVVLHFGEYGGWVSKVVYFIIGLSPLGLLITGLIMWQQRRWAEARRKEAKTVARRTLESH</sequence>
<evidence type="ECO:0000259" key="2">
    <source>
        <dbReference type="Pfam" id="PF03413"/>
    </source>
</evidence>
<dbReference type="RefSeq" id="WP_015207055.1">
    <property type="nucleotide sequence ID" value="NC_019757.1"/>
</dbReference>
<dbReference type="Proteomes" id="UP000010475">
    <property type="component" value="Chromosome"/>
</dbReference>
<feature type="transmembrane region" description="Helical" evidence="1">
    <location>
        <begin position="143"/>
        <end position="165"/>
    </location>
</feature>
<dbReference type="PANTHER" id="PTHR34219:SF3">
    <property type="entry name" value="BLL7967 PROTEIN"/>
    <property type="match status" value="1"/>
</dbReference>
<feature type="transmembrane region" description="Helical" evidence="1">
    <location>
        <begin position="190"/>
        <end position="212"/>
    </location>
</feature>
<dbReference type="Pfam" id="PF03413">
    <property type="entry name" value="PepSY"/>
    <property type="match status" value="1"/>
</dbReference>
<dbReference type="EMBL" id="CP003642">
    <property type="protein sequence ID" value="AFZ23799.1"/>
    <property type="molecule type" value="Genomic_DNA"/>
</dbReference>
<dbReference type="AlphaFoldDB" id="K9WVF6"/>
<dbReference type="HOGENOM" id="CLU_031962_4_2_3"/>
<dbReference type="Pfam" id="PF03929">
    <property type="entry name" value="PepSY_TM"/>
    <property type="match status" value="1"/>
</dbReference>
<evidence type="ECO:0000313" key="4">
    <source>
        <dbReference type="Proteomes" id="UP000010475"/>
    </source>
</evidence>
<organism evidence="3 4">
    <name type="scientific">Cylindrospermum stagnale PCC 7417</name>
    <dbReference type="NCBI Taxonomy" id="56107"/>
    <lineage>
        <taxon>Bacteria</taxon>
        <taxon>Bacillati</taxon>
        <taxon>Cyanobacteriota</taxon>
        <taxon>Cyanophyceae</taxon>
        <taxon>Nostocales</taxon>
        <taxon>Nostocaceae</taxon>
        <taxon>Cylindrospermum</taxon>
    </lineage>
</organism>
<gene>
    <name evidence="3" type="ORF">Cylst_1515</name>
</gene>
<keyword evidence="1" id="KW-1133">Transmembrane helix</keyword>
<protein>
    <submittedName>
        <fullName evidence="3">Putative iron-regulated membrane protein</fullName>
    </submittedName>
</protein>
<evidence type="ECO:0000256" key="1">
    <source>
        <dbReference type="SAM" id="Phobius"/>
    </source>
</evidence>
<dbReference type="eggNOG" id="COG3182">
    <property type="taxonomic scope" value="Bacteria"/>
</dbReference>